<dbReference type="InterPro" id="IPR006665">
    <property type="entry name" value="OmpA-like"/>
</dbReference>
<accession>I4AFV9</accession>
<dbReference type="HOGENOM" id="CLU_605138_0_0_10"/>
<evidence type="ECO:0000313" key="3">
    <source>
        <dbReference type="Proteomes" id="UP000006054"/>
    </source>
</evidence>
<dbReference type="Gene3D" id="3.30.1330.60">
    <property type="entry name" value="OmpA-like domain"/>
    <property type="match status" value="1"/>
</dbReference>
<dbReference type="KEGG" id="fli:Fleli_0364"/>
<proteinExistence type="predicted"/>
<gene>
    <name evidence="2" type="ordered locus">Fleli_0364</name>
</gene>
<evidence type="ECO:0000259" key="1">
    <source>
        <dbReference type="Pfam" id="PF00691"/>
    </source>
</evidence>
<dbReference type="RefSeq" id="WP_014796306.1">
    <property type="nucleotide sequence ID" value="NC_018018.1"/>
</dbReference>
<evidence type="ECO:0000313" key="2">
    <source>
        <dbReference type="EMBL" id="AFM02844.1"/>
    </source>
</evidence>
<dbReference type="EMBL" id="CP003345">
    <property type="protein sequence ID" value="AFM02844.1"/>
    <property type="molecule type" value="Genomic_DNA"/>
</dbReference>
<dbReference type="STRING" id="880071.Fleli_0364"/>
<dbReference type="eggNOG" id="COG2885">
    <property type="taxonomic scope" value="Bacteria"/>
</dbReference>
<organism evidence="2 3">
    <name type="scientific">Bernardetia litoralis (strain ATCC 23117 / DSM 6794 / NBRC 15988 / NCIMB 1366 / Fx l1 / Sio-4)</name>
    <name type="common">Flexibacter litoralis</name>
    <dbReference type="NCBI Taxonomy" id="880071"/>
    <lineage>
        <taxon>Bacteria</taxon>
        <taxon>Pseudomonadati</taxon>
        <taxon>Bacteroidota</taxon>
        <taxon>Cytophagia</taxon>
        <taxon>Cytophagales</taxon>
        <taxon>Bernardetiaceae</taxon>
        <taxon>Bernardetia</taxon>
    </lineage>
</organism>
<name>I4AFV9_BERLS</name>
<feature type="domain" description="OmpA-like" evidence="1">
    <location>
        <begin position="351"/>
        <end position="435"/>
    </location>
</feature>
<dbReference type="Proteomes" id="UP000006054">
    <property type="component" value="Chromosome"/>
</dbReference>
<keyword evidence="3" id="KW-1185">Reference proteome</keyword>
<sequence length="452" mass="51864" precursor="true">MNRKLRLNSPLYKKKSEKKHTKKTIALVCFCLLFVFSSFFSPLHQIVGGSFFKLYENWKGVPYTNTYKKIDNNNLLPSNYLPKNLLSTSSNPLDDQLIDGRFTIGYGDKSILFGYPYSFSTSHFVLQSSGKYASNNPELSQTKALKGVLISEIEENSDIIFTSKVIYTYDNLLITQTLEPVGADLEDLENTSKGNYYKIEYEIENQSDASREVEFTLLLDPMINADDICKLSADGSHIGMNRKFETNKIPLHFAFYNGDLQAHLITKHKNTISPDMAYIGQWAYLTNVLYLEQQKVGNYTDDSAIILRWNTETLQKGEVRTFRVFYGVPKGKEGINLQHHQPEKKSQITLYFDANQSQLSSEEETRLREFIGARRWKAALVEGYTDAKGSQHVNLELSKDRINQVSYALQMFGVKYEKILHKSHGEFFARNDDVTRGSGEQKDRKVVVTVWR</sequence>
<dbReference type="AlphaFoldDB" id="I4AFV9"/>
<dbReference type="PATRIC" id="fig|880071.3.peg.348"/>
<dbReference type="SUPFAM" id="SSF103088">
    <property type="entry name" value="OmpA-like"/>
    <property type="match status" value="1"/>
</dbReference>
<dbReference type="OrthoDB" id="977390at2"/>
<reference evidence="3" key="1">
    <citation type="submission" date="2012-06" db="EMBL/GenBank/DDBJ databases">
        <title>The complete genome of Flexibacter litoralis DSM 6794.</title>
        <authorList>
            <person name="Lucas S."/>
            <person name="Copeland A."/>
            <person name="Lapidus A."/>
            <person name="Glavina del Rio T."/>
            <person name="Dalin E."/>
            <person name="Tice H."/>
            <person name="Bruce D."/>
            <person name="Goodwin L."/>
            <person name="Pitluck S."/>
            <person name="Peters L."/>
            <person name="Ovchinnikova G."/>
            <person name="Lu M."/>
            <person name="Kyrpides N."/>
            <person name="Mavromatis K."/>
            <person name="Ivanova N."/>
            <person name="Brettin T."/>
            <person name="Detter J.C."/>
            <person name="Han C."/>
            <person name="Larimer F."/>
            <person name="Land M."/>
            <person name="Hauser L."/>
            <person name="Markowitz V."/>
            <person name="Cheng J.-F."/>
            <person name="Hugenholtz P."/>
            <person name="Woyke T."/>
            <person name="Wu D."/>
            <person name="Spring S."/>
            <person name="Lang E."/>
            <person name="Kopitz M."/>
            <person name="Brambilla E."/>
            <person name="Klenk H.-P."/>
            <person name="Eisen J.A."/>
        </authorList>
    </citation>
    <scope>NUCLEOTIDE SEQUENCE [LARGE SCALE GENOMIC DNA]</scope>
    <source>
        <strain evidence="3">ATCC 23117 / DSM 6794 / NBRC 15988 / NCIMB 1366 / Sio-4</strain>
    </source>
</reference>
<dbReference type="Pfam" id="PF00691">
    <property type="entry name" value="OmpA"/>
    <property type="match status" value="1"/>
</dbReference>
<dbReference type="InterPro" id="IPR036737">
    <property type="entry name" value="OmpA-like_sf"/>
</dbReference>
<protein>
    <submittedName>
        <fullName evidence="2">Outer membrane protein/peptidoglycan-associated (Lipo)protein</fullName>
    </submittedName>
</protein>